<dbReference type="RefSeq" id="XP_068353952.1">
    <property type="nucleotide sequence ID" value="XM_068493913.1"/>
</dbReference>
<evidence type="ECO:0000313" key="2">
    <source>
        <dbReference type="Proteomes" id="UP000179807"/>
    </source>
</evidence>
<dbReference type="AlphaFoldDB" id="A0A1J4JQX6"/>
<name>A0A1J4JQX6_9EUKA</name>
<accession>A0A1J4JQX6</accession>
<gene>
    <name evidence="1" type="ORF">TRFO_07808</name>
</gene>
<dbReference type="GeneID" id="94828617"/>
<dbReference type="VEuPathDB" id="TrichDB:TRFO_07808"/>
<reference evidence="1" key="1">
    <citation type="submission" date="2016-10" db="EMBL/GenBank/DDBJ databases">
        <authorList>
            <person name="Benchimol M."/>
            <person name="Almeida L.G."/>
            <person name="Vasconcelos A.T."/>
            <person name="Perreira-Neves A."/>
            <person name="Rosa I.A."/>
            <person name="Tasca T."/>
            <person name="Bogo M.R."/>
            <person name="de Souza W."/>
        </authorList>
    </citation>
    <scope>NUCLEOTIDE SEQUENCE [LARGE SCALE GENOMIC DNA]</scope>
    <source>
        <strain evidence="1">K</strain>
    </source>
</reference>
<protein>
    <submittedName>
        <fullName evidence="1">Uncharacterized protein</fullName>
    </submittedName>
</protein>
<dbReference type="Proteomes" id="UP000179807">
    <property type="component" value="Unassembled WGS sequence"/>
</dbReference>
<keyword evidence="2" id="KW-1185">Reference proteome</keyword>
<organism evidence="1 2">
    <name type="scientific">Tritrichomonas foetus</name>
    <dbReference type="NCBI Taxonomy" id="1144522"/>
    <lineage>
        <taxon>Eukaryota</taxon>
        <taxon>Metamonada</taxon>
        <taxon>Parabasalia</taxon>
        <taxon>Tritrichomonadida</taxon>
        <taxon>Tritrichomonadidae</taxon>
        <taxon>Tritrichomonas</taxon>
    </lineage>
</organism>
<dbReference type="EMBL" id="MLAK01000938">
    <property type="protein sequence ID" value="OHT00816.1"/>
    <property type="molecule type" value="Genomic_DNA"/>
</dbReference>
<comment type="caution">
    <text evidence="1">The sequence shown here is derived from an EMBL/GenBank/DDBJ whole genome shotgun (WGS) entry which is preliminary data.</text>
</comment>
<proteinExistence type="predicted"/>
<evidence type="ECO:0000313" key="1">
    <source>
        <dbReference type="EMBL" id="OHT00816.1"/>
    </source>
</evidence>
<sequence length="164" mass="18501">MYTEAILLIKYSNIQLNDAPADICKYCTDLWNIMKSTITLISKLDGILCAISGSLEINDQSAKVKNAYTFIYNCFTKFNEIFMDGPLSASFEQSSHTNVCFTECKHIISTAVTGEAFVNAFKKIQICTPGQIAVEKNIYQILGQLNGIVEKQRCDEIHKYFFSH</sequence>